<keyword evidence="7" id="KW-0472">Membrane</keyword>
<dbReference type="InterPro" id="IPR017972">
    <property type="entry name" value="Cyt_P450_CS"/>
</dbReference>
<protein>
    <recommendedName>
        <fullName evidence="10">Cytochrome P450 oxidoreductase</fullName>
    </recommendedName>
</protein>
<dbReference type="GO" id="GO:0016705">
    <property type="term" value="F:oxidoreductase activity, acting on paired donors, with incorporation or reduction of molecular oxygen"/>
    <property type="evidence" value="ECO:0007669"/>
    <property type="project" value="InterPro"/>
</dbReference>
<dbReference type="PROSITE" id="PS00086">
    <property type="entry name" value="CYTOCHROME_P450"/>
    <property type="match status" value="1"/>
</dbReference>
<dbReference type="PRINTS" id="PR00463">
    <property type="entry name" value="EP450I"/>
</dbReference>
<evidence type="ECO:0000256" key="4">
    <source>
        <dbReference type="ARBA" id="ARBA00023004"/>
    </source>
</evidence>
<dbReference type="Pfam" id="PF00067">
    <property type="entry name" value="p450"/>
    <property type="match status" value="1"/>
</dbReference>
<gene>
    <name evidence="8" type="ORF">A1O9_09671</name>
</gene>
<keyword evidence="9" id="KW-1185">Reference proteome</keyword>
<dbReference type="PANTHER" id="PTHR24305">
    <property type="entry name" value="CYTOCHROME P450"/>
    <property type="match status" value="1"/>
</dbReference>
<dbReference type="PANTHER" id="PTHR24305:SF164">
    <property type="entry name" value="P450, PUTATIVE (EUROFUNG)-RELATED"/>
    <property type="match status" value="1"/>
</dbReference>
<dbReference type="PRINTS" id="PR00385">
    <property type="entry name" value="P450"/>
</dbReference>
<feature type="binding site" description="axial binding residue" evidence="5">
    <location>
        <position position="450"/>
    </location>
    <ligand>
        <name>heme</name>
        <dbReference type="ChEBI" id="CHEBI:30413"/>
    </ligand>
    <ligandPart>
        <name>Fe</name>
        <dbReference type="ChEBI" id="CHEBI:18248"/>
    </ligandPart>
</feature>
<keyword evidence="3 6" id="KW-0560">Oxidoreductase</keyword>
<comment type="caution">
    <text evidence="8">The sequence shown here is derived from an EMBL/GenBank/DDBJ whole genome shotgun (WGS) entry which is preliminary data.</text>
</comment>
<evidence type="ECO:0000256" key="6">
    <source>
        <dbReference type="RuleBase" id="RU000461"/>
    </source>
</evidence>
<comment type="similarity">
    <text evidence="6">Belongs to the cytochrome P450 family.</text>
</comment>
<dbReference type="SUPFAM" id="SSF48264">
    <property type="entry name" value="Cytochrome P450"/>
    <property type="match status" value="1"/>
</dbReference>
<dbReference type="InterPro" id="IPR002401">
    <property type="entry name" value="Cyt_P450_E_grp-I"/>
</dbReference>
<dbReference type="GeneID" id="25284579"/>
<evidence type="ECO:0000313" key="8">
    <source>
        <dbReference type="EMBL" id="KEF54504.1"/>
    </source>
</evidence>
<dbReference type="EMBL" id="AMGV01000010">
    <property type="protein sequence ID" value="KEF54504.1"/>
    <property type="molecule type" value="Genomic_DNA"/>
</dbReference>
<accession>A0A072P316</accession>
<comment type="cofactor">
    <cofactor evidence="1 5">
        <name>heme</name>
        <dbReference type="ChEBI" id="CHEBI:30413"/>
    </cofactor>
</comment>
<evidence type="ECO:0000256" key="2">
    <source>
        <dbReference type="ARBA" id="ARBA00022723"/>
    </source>
</evidence>
<dbReference type="CDD" id="cd11059">
    <property type="entry name" value="CYP_fungal"/>
    <property type="match status" value="1"/>
</dbReference>
<keyword evidence="7" id="KW-1133">Transmembrane helix</keyword>
<dbReference type="AlphaFoldDB" id="A0A072P316"/>
<dbReference type="GO" id="GO:0005506">
    <property type="term" value="F:iron ion binding"/>
    <property type="evidence" value="ECO:0007669"/>
    <property type="project" value="InterPro"/>
</dbReference>
<dbReference type="Proteomes" id="UP000027920">
    <property type="component" value="Unassembled WGS sequence"/>
</dbReference>
<keyword evidence="2 5" id="KW-0479">Metal-binding</keyword>
<feature type="transmembrane region" description="Helical" evidence="7">
    <location>
        <begin position="12"/>
        <end position="33"/>
    </location>
</feature>
<dbReference type="STRING" id="1182545.A0A072P316"/>
<dbReference type="InterPro" id="IPR050121">
    <property type="entry name" value="Cytochrome_P450_monoxygenase"/>
</dbReference>
<dbReference type="InterPro" id="IPR036396">
    <property type="entry name" value="Cyt_P450_sf"/>
</dbReference>
<keyword evidence="4 5" id="KW-0408">Iron</keyword>
<evidence type="ECO:0000256" key="3">
    <source>
        <dbReference type="ARBA" id="ARBA00023002"/>
    </source>
</evidence>
<proteinExistence type="inferred from homology"/>
<organism evidence="8 9">
    <name type="scientific">Exophiala aquamarina CBS 119918</name>
    <dbReference type="NCBI Taxonomy" id="1182545"/>
    <lineage>
        <taxon>Eukaryota</taxon>
        <taxon>Fungi</taxon>
        <taxon>Dikarya</taxon>
        <taxon>Ascomycota</taxon>
        <taxon>Pezizomycotina</taxon>
        <taxon>Eurotiomycetes</taxon>
        <taxon>Chaetothyriomycetidae</taxon>
        <taxon>Chaetothyriales</taxon>
        <taxon>Herpotrichiellaceae</taxon>
        <taxon>Exophiala</taxon>
    </lineage>
</organism>
<dbReference type="VEuPathDB" id="FungiDB:A1O9_09671"/>
<dbReference type="Gene3D" id="1.10.630.10">
    <property type="entry name" value="Cytochrome P450"/>
    <property type="match status" value="1"/>
</dbReference>
<keyword evidence="6" id="KW-0503">Monooxygenase</keyword>
<reference evidence="8 9" key="1">
    <citation type="submission" date="2013-03" db="EMBL/GenBank/DDBJ databases">
        <title>The Genome Sequence of Exophiala aquamarina CBS 119918.</title>
        <authorList>
            <consortium name="The Broad Institute Genomics Platform"/>
            <person name="Cuomo C."/>
            <person name="de Hoog S."/>
            <person name="Gorbushina A."/>
            <person name="Walker B."/>
            <person name="Young S.K."/>
            <person name="Zeng Q."/>
            <person name="Gargeya S."/>
            <person name="Fitzgerald M."/>
            <person name="Haas B."/>
            <person name="Abouelleil A."/>
            <person name="Allen A.W."/>
            <person name="Alvarado L."/>
            <person name="Arachchi H.M."/>
            <person name="Berlin A.M."/>
            <person name="Chapman S.B."/>
            <person name="Gainer-Dewar J."/>
            <person name="Goldberg J."/>
            <person name="Griggs A."/>
            <person name="Gujja S."/>
            <person name="Hansen M."/>
            <person name="Howarth C."/>
            <person name="Imamovic A."/>
            <person name="Ireland A."/>
            <person name="Larimer J."/>
            <person name="McCowan C."/>
            <person name="Murphy C."/>
            <person name="Pearson M."/>
            <person name="Poon T.W."/>
            <person name="Priest M."/>
            <person name="Roberts A."/>
            <person name="Saif S."/>
            <person name="Shea T."/>
            <person name="Sisk P."/>
            <person name="Sykes S."/>
            <person name="Wortman J."/>
            <person name="Nusbaum C."/>
            <person name="Birren B."/>
        </authorList>
    </citation>
    <scope>NUCLEOTIDE SEQUENCE [LARGE SCALE GENOMIC DNA]</scope>
    <source>
        <strain evidence="8 9">CBS 119918</strain>
    </source>
</reference>
<keyword evidence="5 6" id="KW-0349">Heme</keyword>
<dbReference type="HOGENOM" id="CLU_001570_14_2_1"/>
<evidence type="ECO:0000256" key="1">
    <source>
        <dbReference type="ARBA" id="ARBA00001971"/>
    </source>
</evidence>
<dbReference type="GO" id="GO:0020037">
    <property type="term" value="F:heme binding"/>
    <property type="evidence" value="ECO:0007669"/>
    <property type="project" value="InterPro"/>
</dbReference>
<evidence type="ECO:0000256" key="7">
    <source>
        <dbReference type="SAM" id="Phobius"/>
    </source>
</evidence>
<keyword evidence="7" id="KW-0812">Transmembrane</keyword>
<dbReference type="GO" id="GO:0004497">
    <property type="term" value="F:monooxygenase activity"/>
    <property type="evidence" value="ECO:0007669"/>
    <property type="project" value="UniProtKB-KW"/>
</dbReference>
<dbReference type="RefSeq" id="XP_013257094.1">
    <property type="nucleotide sequence ID" value="XM_013401640.1"/>
</dbReference>
<evidence type="ECO:0008006" key="10">
    <source>
        <dbReference type="Google" id="ProtNLM"/>
    </source>
</evidence>
<name>A0A072P316_9EURO</name>
<evidence type="ECO:0000256" key="5">
    <source>
        <dbReference type="PIRSR" id="PIRSR602401-1"/>
    </source>
</evidence>
<evidence type="ECO:0000313" key="9">
    <source>
        <dbReference type="Proteomes" id="UP000027920"/>
    </source>
</evidence>
<dbReference type="InterPro" id="IPR001128">
    <property type="entry name" value="Cyt_P450"/>
</dbReference>
<sequence length="507" mass="57264">MAVATFVVGARPILLALCAIIFIAAALIHRLFFAPLSKIPGPKLTAVTHLWLMYHEFKGDRTIQIDNLHSCYGPVVRVSPDEVSFNNYEGLREIYGIKSTFSKSSFYDLFVYYNERNTFTSLDKANHSAKKRLVADRYTKSYVMQPSVADKVREHASAFMKQLAIQGPVLDVYTWLHYYALDAITNHLYGSYGTRTLSNPEHRPIVYDLSGVKHRTRLYMLHYFCWVMWLTTQLKLVVRKLSGKSTAFHVRGSRLNDYGKDSVSSFRCDQTTKDTISTCSKLFSQIPDNEPAIAAECMDHLVAGVDTTGDAMCILMWRISTPEYTHVQDALFDELSSIKDAFNPVTQTAPINALDKLPYLDAVIHEAMRWRPPVPMTLFRIVPPTGAVISGYAIPPSTTVGCQAYSLHRVEEVFPNPHVFDPARWMTDDTTQLAAMRTHFWPFSSGGRMCLGHNLAMVEMKLIVAAVYMHYTTRATAEATEESMRMDDQLTSGVPYALSCPLEFIAR</sequence>
<dbReference type="OrthoDB" id="1470350at2759"/>